<comment type="caution">
    <text evidence="10">The sequence shown here is derived from an EMBL/GenBank/DDBJ whole genome shotgun (WGS) entry which is preliminary data.</text>
</comment>
<evidence type="ECO:0000256" key="1">
    <source>
        <dbReference type="ARBA" id="ARBA00007447"/>
    </source>
</evidence>
<dbReference type="FunFam" id="2.40.70.10:FF:000024">
    <property type="entry name" value="Endothiapepsin"/>
    <property type="match status" value="1"/>
</dbReference>
<keyword evidence="11" id="KW-1185">Reference proteome</keyword>
<dbReference type="InterPro" id="IPR033121">
    <property type="entry name" value="PEPTIDASE_A1"/>
</dbReference>
<dbReference type="PANTHER" id="PTHR47966:SF2">
    <property type="entry name" value="ASPERGILLOPEPSIN-1-RELATED"/>
    <property type="match status" value="1"/>
</dbReference>
<dbReference type="AlphaFoldDB" id="A0AA40ANT0"/>
<protein>
    <submittedName>
        <fullName evidence="10">Secreted aspartic proteinase</fullName>
    </submittedName>
</protein>
<dbReference type="Pfam" id="PF00026">
    <property type="entry name" value="Asp"/>
    <property type="match status" value="1"/>
</dbReference>
<dbReference type="PROSITE" id="PS51767">
    <property type="entry name" value="PEPTIDASE_A1"/>
    <property type="match status" value="1"/>
</dbReference>
<dbReference type="InterPro" id="IPR034163">
    <property type="entry name" value="Aspergillopepsin-like_cat_dom"/>
</dbReference>
<dbReference type="Proteomes" id="UP001172102">
    <property type="component" value="Unassembled WGS sequence"/>
</dbReference>
<feature type="domain" description="Peptidase A1" evidence="9">
    <location>
        <begin position="120"/>
        <end position="432"/>
    </location>
</feature>
<evidence type="ECO:0000256" key="6">
    <source>
        <dbReference type="RuleBase" id="RU000454"/>
    </source>
</evidence>
<dbReference type="InterPro" id="IPR021109">
    <property type="entry name" value="Peptidase_aspartic_dom_sf"/>
</dbReference>
<dbReference type="PANTHER" id="PTHR47966">
    <property type="entry name" value="BETA-SITE APP-CLEAVING ENZYME, ISOFORM A-RELATED"/>
    <property type="match status" value="1"/>
</dbReference>
<reference evidence="10" key="1">
    <citation type="submission" date="2023-06" db="EMBL/GenBank/DDBJ databases">
        <title>Genome-scale phylogeny and comparative genomics of the fungal order Sordariales.</title>
        <authorList>
            <consortium name="Lawrence Berkeley National Laboratory"/>
            <person name="Hensen N."/>
            <person name="Bonometti L."/>
            <person name="Westerberg I."/>
            <person name="Brannstrom I.O."/>
            <person name="Guillou S."/>
            <person name="Cros-Aarteil S."/>
            <person name="Calhoun S."/>
            <person name="Haridas S."/>
            <person name="Kuo A."/>
            <person name="Mondo S."/>
            <person name="Pangilinan J."/>
            <person name="Riley R."/>
            <person name="Labutti K."/>
            <person name="Andreopoulos B."/>
            <person name="Lipzen A."/>
            <person name="Chen C."/>
            <person name="Yanf M."/>
            <person name="Daum C."/>
            <person name="Ng V."/>
            <person name="Clum A."/>
            <person name="Steindorff A."/>
            <person name="Ohm R."/>
            <person name="Martin F."/>
            <person name="Silar P."/>
            <person name="Natvig D."/>
            <person name="Lalanne C."/>
            <person name="Gautier V."/>
            <person name="Ament-Velasquez S.L."/>
            <person name="Kruys A."/>
            <person name="Hutchinson M.I."/>
            <person name="Powell A.J."/>
            <person name="Barry K."/>
            <person name="Miller A.N."/>
            <person name="Grigoriev I.V."/>
            <person name="Debuchy R."/>
            <person name="Gladieux P."/>
            <person name="Thoren M.H."/>
            <person name="Johannesson H."/>
        </authorList>
    </citation>
    <scope>NUCLEOTIDE SEQUENCE</scope>
    <source>
        <strain evidence="10">SMH4607-1</strain>
    </source>
</reference>
<proteinExistence type="inferred from homology"/>
<comment type="similarity">
    <text evidence="1 6">Belongs to the peptidase A1 family.</text>
</comment>
<keyword evidence="2 6" id="KW-0645">Protease</keyword>
<feature type="signal peptide" evidence="8">
    <location>
        <begin position="1"/>
        <end position="20"/>
    </location>
</feature>
<dbReference type="GO" id="GO:0006508">
    <property type="term" value="P:proteolysis"/>
    <property type="evidence" value="ECO:0007669"/>
    <property type="project" value="UniProtKB-KW"/>
</dbReference>
<evidence type="ECO:0000259" key="9">
    <source>
        <dbReference type="PROSITE" id="PS51767"/>
    </source>
</evidence>
<dbReference type="CDD" id="cd06097">
    <property type="entry name" value="Aspergillopepsin_like"/>
    <property type="match status" value="1"/>
</dbReference>
<sequence>MPALSVLLSVALAISGFVEALPPRIGTPHVSTPSNGTGAATSGDASSKRSTHPGTASLTQVRNPNFVPNGPLALAKVYSKYGLPLPPDLQDLINRIYQQLRQKRSTGSVVTTPQQYDVEYLTPVTIGTPGQNLEIDIDTGSSDFWVFSSETPKSQVDGQTCYNPNKSSTAKKLEGATWEIEYGDGSSSSGDVYLDKVKMGGVNFSSQAVEVASKVSAEFTADTNNDGLMGLAFGSINQVRPQKQTTFFENLQSSLDKPLFTADLKSGAPGHFNFGYIDKNAYTGSITYTPVNSTQGFWMWTSPGYTIGASGKFKSSPIEGIADTGTTLLLLPSSVVKAYYKNVSGASYQSSNGGYVFPCDATLPSFYVSVGDDARIKIPGKYMSYAPVDSQGQNCFGGLQTDDGIGFSIFGDVFLKAAFVVFDAGKERLGLAAKKLS</sequence>
<feature type="chain" id="PRO_5041213518" evidence="8">
    <location>
        <begin position="21"/>
        <end position="437"/>
    </location>
</feature>
<dbReference type="PROSITE" id="PS00141">
    <property type="entry name" value="ASP_PROTEASE"/>
    <property type="match status" value="2"/>
</dbReference>
<feature type="compositionally biased region" description="Polar residues" evidence="7">
    <location>
        <begin position="52"/>
        <end position="63"/>
    </location>
</feature>
<keyword evidence="4 6" id="KW-0378">Hydrolase</keyword>
<feature type="region of interest" description="Disordered" evidence="7">
    <location>
        <begin position="24"/>
        <end position="63"/>
    </location>
</feature>
<feature type="compositionally biased region" description="Polar residues" evidence="7">
    <location>
        <begin position="29"/>
        <end position="45"/>
    </location>
</feature>
<evidence type="ECO:0000313" key="10">
    <source>
        <dbReference type="EMBL" id="KAK0719244.1"/>
    </source>
</evidence>
<feature type="active site" evidence="5">
    <location>
        <position position="323"/>
    </location>
</feature>
<keyword evidence="3 6" id="KW-0064">Aspartyl protease</keyword>
<dbReference type="Gene3D" id="2.40.70.10">
    <property type="entry name" value="Acid Proteases"/>
    <property type="match status" value="2"/>
</dbReference>
<evidence type="ECO:0000256" key="7">
    <source>
        <dbReference type="SAM" id="MobiDB-lite"/>
    </source>
</evidence>
<dbReference type="FunFam" id="2.40.70.10:FF:000026">
    <property type="entry name" value="Endothiapepsin"/>
    <property type="match status" value="1"/>
</dbReference>
<dbReference type="InterPro" id="IPR001461">
    <property type="entry name" value="Aspartic_peptidase_A1"/>
</dbReference>
<evidence type="ECO:0000256" key="4">
    <source>
        <dbReference type="ARBA" id="ARBA00022801"/>
    </source>
</evidence>
<dbReference type="EMBL" id="JAUKUA010000003">
    <property type="protein sequence ID" value="KAK0719244.1"/>
    <property type="molecule type" value="Genomic_DNA"/>
</dbReference>
<dbReference type="PRINTS" id="PR00792">
    <property type="entry name" value="PEPSIN"/>
</dbReference>
<organism evidence="10 11">
    <name type="scientific">Lasiosphaeris hirsuta</name>
    <dbReference type="NCBI Taxonomy" id="260670"/>
    <lineage>
        <taxon>Eukaryota</taxon>
        <taxon>Fungi</taxon>
        <taxon>Dikarya</taxon>
        <taxon>Ascomycota</taxon>
        <taxon>Pezizomycotina</taxon>
        <taxon>Sordariomycetes</taxon>
        <taxon>Sordariomycetidae</taxon>
        <taxon>Sordariales</taxon>
        <taxon>Lasiosphaeriaceae</taxon>
        <taxon>Lasiosphaeris</taxon>
    </lineage>
</organism>
<evidence type="ECO:0000313" key="11">
    <source>
        <dbReference type="Proteomes" id="UP001172102"/>
    </source>
</evidence>
<keyword evidence="8" id="KW-0732">Signal</keyword>
<evidence type="ECO:0000256" key="5">
    <source>
        <dbReference type="PIRSR" id="PIRSR601461-1"/>
    </source>
</evidence>
<evidence type="ECO:0000256" key="8">
    <source>
        <dbReference type="SAM" id="SignalP"/>
    </source>
</evidence>
<dbReference type="InterPro" id="IPR001969">
    <property type="entry name" value="Aspartic_peptidase_AS"/>
</dbReference>
<dbReference type="GO" id="GO:0004190">
    <property type="term" value="F:aspartic-type endopeptidase activity"/>
    <property type="evidence" value="ECO:0007669"/>
    <property type="project" value="UniProtKB-KW"/>
</dbReference>
<evidence type="ECO:0000256" key="3">
    <source>
        <dbReference type="ARBA" id="ARBA00022750"/>
    </source>
</evidence>
<dbReference type="SUPFAM" id="SSF50630">
    <property type="entry name" value="Acid proteases"/>
    <property type="match status" value="1"/>
</dbReference>
<name>A0AA40ANT0_9PEZI</name>
<feature type="active site" evidence="5">
    <location>
        <position position="138"/>
    </location>
</feature>
<gene>
    <name evidence="10" type="ORF">B0H67DRAFT_642613</name>
</gene>
<evidence type="ECO:0000256" key="2">
    <source>
        <dbReference type="ARBA" id="ARBA00022670"/>
    </source>
</evidence>
<accession>A0AA40ANT0</accession>